<keyword evidence="2" id="KW-0472">Membrane</keyword>
<dbReference type="AlphaFoldDB" id="A0A562D9H7"/>
<evidence type="ECO:0000313" key="3">
    <source>
        <dbReference type="EMBL" id="TWH06273.1"/>
    </source>
</evidence>
<dbReference type="Proteomes" id="UP000317573">
    <property type="component" value="Unassembled WGS sequence"/>
</dbReference>
<gene>
    <name evidence="3" type="ORF">L618_000700001720</name>
</gene>
<feature type="transmembrane region" description="Helical" evidence="2">
    <location>
        <begin position="52"/>
        <end position="73"/>
    </location>
</feature>
<proteinExistence type="predicted"/>
<accession>A0A562D9H7</accession>
<reference evidence="3 4" key="1">
    <citation type="submission" date="2019-07" db="EMBL/GenBank/DDBJ databases">
        <title>Genome sequencing of lignin-degrading bacterial isolates.</title>
        <authorList>
            <person name="Gladden J."/>
        </authorList>
    </citation>
    <scope>NUCLEOTIDE SEQUENCE [LARGE SCALE GENOMIC DNA]</scope>
    <source>
        <strain evidence="3 4">J45</strain>
    </source>
</reference>
<organism evidence="3 4">
    <name type="scientific">Rhodococcus rhodochrous J45</name>
    <dbReference type="NCBI Taxonomy" id="935266"/>
    <lineage>
        <taxon>Bacteria</taxon>
        <taxon>Bacillati</taxon>
        <taxon>Actinomycetota</taxon>
        <taxon>Actinomycetes</taxon>
        <taxon>Mycobacteriales</taxon>
        <taxon>Nocardiaceae</taxon>
        <taxon>Rhodococcus</taxon>
    </lineage>
</organism>
<evidence type="ECO:0008006" key="5">
    <source>
        <dbReference type="Google" id="ProtNLM"/>
    </source>
</evidence>
<dbReference type="EMBL" id="VLJT01000072">
    <property type="protein sequence ID" value="TWH06273.1"/>
    <property type="molecule type" value="Genomic_DNA"/>
</dbReference>
<name>A0A562D9H7_RHORH</name>
<evidence type="ECO:0000256" key="1">
    <source>
        <dbReference type="SAM" id="MobiDB-lite"/>
    </source>
</evidence>
<evidence type="ECO:0000256" key="2">
    <source>
        <dbReference type="SAM" id="Phobius"/>
    </source>
</evidence>
<feature type="compositionally biased region" description="Basic and acidic residues" evidence="1">
    <location>
        <begin position="106"/>
        <end position="117"/>
    </location>
</feature>
<feature type="region of interest" description="Disordered" evidence="1">
    <location>
        <begin position="102"/>
        <end position="121"/>
    </location>
</feature>
<keyword evidence="2" id="KW-0812">Transmembrane</keyword>
<evidence type="ECO:0000313" key="4">
    <source>
        <dbReference type="Proteomes" id="UP000317573"/>
    </source>
</evidence>
<comment type="caution">
    <text evidence="3">The sequence shown here is derived from an EMBL/GenBank/DDBJ whole genome shotgun (WGS) entry which is preliminary data.</text>
</comment>
<keyword evidence="2" id="KW-1133">Transmembrane helix</keyword>
<sequence length="171" mass="18389">MTDPTTPDPMGTDATGPLFHEPGARWRTVAIGPLFCVVALVVELLTGPVVHWAALPIIAIVLAGFSYVMVVAARRHVSVELTSTTLRQGTEELPVAEIEAVLPPPPEDRRDPERWETARSLGELADVPRGRKPVGLRLTGGTFVRAWAKDADELRARLGELVGDPGQTATS</sequence>
<protein>
    <recommendedName>
        <fullName evidence="5">DUF3093 family protein</fullName>
    </recommendedName>
</protein>